<dbReference type="PANTHER" id="PTHR47256:SF1">
    <property type="entry name" value="ZN(II)2CYS6 TRANSCRIPTION FACTOR (EUROFUNG)"/>
    <property type="match status" value="1"/>
</dbReference>
<reference evidence="2" key="1">
    <citation type="submission" date="2011-11" db="EMBL/GenBank/DDBJ databases">
        <title>The Genome Sequence of Fusarium oxysporum Cotton.</title>
        <authorList>
            <consortium name="The Broad Institute Genome Sequencing Platform"/>
            <person name="Ma L.-J."/>
            <person name="Gale L.R."/>
            <person name="Schwartz D.C."/>
            <person name="Zhou S."/>
            <person name="Corby-Kistler H."/>
            <person name="Young S.K."/>
            <person name="Zeng Q."/>
            <person name="Gargeya S."/>
            <person name="Fitzgerald M."/>
            <person name="Haas B."/>
            <person name="Abouelleil A."/>
            <person name="Alvarado L."/>
            <person name="Arachchi H.M."/>
            <person name="Berlin A."/>
            <person name="Brown A."/>
            <person name="Chapman S.B."/>
            <person name="Chen Z."/>
            <person name="Dunbar C."/>
            <person name="Freedman E."/>
            <person name="Gearin G."/>
            <person name="Goldberg J."/>
            <person name="Griggs A."/>
            <person name="Gujja S."/>
            <person name="Heiman D."/>
            <person name="Howarth C."/>
            <person name="Larson L."/>
            <person name="Lui A."/>
            <person name="MacDonald P.J.P."/>
            <person name="Montmayeur A."/>
            <person name="Murphy C."/>
            <person name="Neiman D."/>
            <person name="Pearson M."/>
            <person name="Priest M."/>
            <person name="Roberts A."/>
            <person name="Saif S."/>
            <person name="Shea T."/>
            <person name="Shenoy N."/>
            <person name="Sisk P."/>
            <person name="Stolte C."/>
            <person name="Sykes S."/>
            <person name="Wortman J."/>
            <person name="Nusbaum C."/>
            <person name="Birren B."/>
        </authorList>
    </citation>
    <scope>NUCLEOTIDE SEQUENCE [LARGE SCALE GENOMIC DNA]</scope>
    <source>
        <strain evidence="2">25433</strain>
    </source>
</reference>
<feature type="region of interest" description="Disordered" evidence="1">
    <location>
        <begin position="102"/>
        <end position="147"/>
    </location>
</feature>
<feature type="compositionally biased region" description="Polar residues" evidence="1">
    <location>
        <begin position="102"/>
        <end position="113"/>
    </location>
</feature>
<evidence type="ECO:0000256" key="1">
    <source>
        <dbReference type="SAM" id="MobiDB-lite"/>
    </source>
</evidence>
<evidence type="ECO:0000313" key="2">
    <source>
        <dbReference type="EMBL" id="EXM13287.1"/>
    </source>
</evidence>
<dbReference type="EMBL" id="KK035303">
    <property type="protein sequence ID" value="EXM13287.1"/>
    <property type="molecule type" value="Genomic_DNA"/>
</dbReference>
<dbReference type="Proteomes" id="UP000030701">
    <property type="component" value="Unassembled WGS sequence"/>
</dbReference>
<dbReference type="PANTHER" id="PTHR47256">
    <property type="entry name" value="ZN(II)2CYS6 TRANSCRIPTION FACTOR (EUROFUNG)-RELATED"/>
    <property type="match status" value="1"/>
</dbReference>
<dbReference type="GO" id="GO:0000981">
    <property type="term" value="F:DNA-binding transcription factor activity, RNA polymerase II-specific"/>
    <property type="evidence" value="ECO:0007669"/>
    <property type="project" value="InterPro"/>
</dbReference>
<name>X0KX08_FUSOX</name>
<dbReference type="InterPro" id="IPR053187">
    <property type="entry name" value="Notoamide_regulator"/>
</dbReference>
<dbReference type="InterPro" id="IPR036864">
    <property type="entry name" value="Zn2-C6_fun-type_DNA-bd_sf"/>
</dbReference>
<dbReference type="GO" id="GO:0008270">
    <property type="term" value="F:zinc ion binding"/>
    <property type="evidence" value="ECO:0007669"/>
    <property type="project" value="InterPro"/>
</dbReference>
<dbReference type="HOGENOM" id="CLU_1768149_0_0_1"/>
<organism evidence="2">
    <name type="scientific">Fusarium oxysporum f. sp. vasinfectum 25433</name>
    <dbReference type="NCBI Taxonomy" id="1089449"/>
    <lineage>
        <taxon>Eukaryota</taxon>
        <taxon>Fungi</taxon>
        <taxon>Dikarya</taxon>
        <taxon>Ascomycota</taxon>
        <taxon>Pezizomycotina</taxon>
        <taxon>Sordariomycetes</taxon>
        <taxon>Hypocreomycetidae</taxon>
        <taxon>Hypocreales</taxon>
        <taxon>Nectriaceae</taxon>
        <taxon>Fusarium</taxon>
        <taxon>Fusarium oxysporum species complex</taxon>
    </lineage>
</organism>
<gene>
    <name evidence="2" type="ORF">FOTG_18257</name>
</gene>
<dbReference type="AlphaFoldDB" id="X0KX08"/>
<accession>X0KX08</accession>
<reference evidence="2" key="2">
    <citation type="submission" date="2014-03" db="EMBL/GenBank/DDBJ databases">
        <title>The Genome Annotation of Fusarium oxysporum Cotton.</title>
        <authorList>
            <consortium name="The Broad Institute Genomics Platform"/>
            <person name="Ma L.-J."/>
            <person name="Corby-Kistler H."/>
            <person name="Broz K."/>
            <person name="Gale L.R."/>
            <person name="Jonkers W."/>
            <person name="O'Donnell K."/>
            <person name="Ploetz R."/>
            <person name="Steinberg C."/>
            <person name="Schwartz D.C."/>
            <person name="VanEtten H."/>
            <person name="Zhou S."/>
            <person name="Young S.K."/>
            <person name="Zeng Q."/>
            <person name="Gargeya S."/>
            <person name="Fitzgerald M."/>
            <person name="Abouelleil A."/>
            <person name="Alvarado L."/>
            <person name="Chapman S.B."/>
            <person name="Gainer-Dewar J."/>
            <person name="Goldberg J."/>
            <person name="Griggs A."/>
            <person name="Gujja S."/>
            <person name="Hansen M."/>
            <person name="Howarth C."/>
            <person name="Imamovic A."/>
            <person name="Ireland A."/>
            <person name="Larimer J."/>
            <person name="McCowan C."/>
            <person name="Murphy C."/>
            <person name="Pearson M."/>
            <person name="Poon T.W."/>
            <person name="Priest M."/>
            <person name="Roberts A."/>
            <person name="Saif S."/>
            <person name="Shea T."/>
            <person name="Sykes S."/>
            <person name="Wortman J."/>
            <person name="Nusbaum C."/>
            <person name="Birren B."/>
        </authorList>
    </citation>
    <scope>NUCLEOTIDE SEQUENCE</scope>
    <source>
        <strain evidence="2">25433</strain>
    </source>
</reference>
<proteinExistence type="predicted"/>
<dbReference type="Gene3D" id="4.10.240.10">
    <property type="entry name" value="Zn(2)-C6 fungal-type DNA-binding domain"/>
    <property type="match status" value="1"/>
</dbReference>
<evidence type="ECO:0008006" key="3">
    <source>
        <dbReference type="Google" id="ProtNLM"/>
    </source>
</evidence>
<sequence>MSAAAEKSVRPSCSTCIVAGRECRYAAHPHELQPAAIKRKYDELQERMVDHEKLYDTLRTRQPEEVEEIHRRIQAGGDVKSVMEDIQEGNLLLELTSSPAFTPQQLPAQSVPSHQAVPYGPLAGDPQAQLPVKEGPLSFGQPRLTSP</sequence>
<protein>
    <recommendedName>
        <fullName evidence="3">Zn(2)-C6 fungal-type domain-containing protein</fullName>
    </recommendedName>
</protein>